<dbReference type="InterPro" id="IPR035906">
    <property type="entry name" value="MetI-like_sf"/>
</dbReference>
<feature type="domain" description="ABC transmembrane type-1" evidence="8">
    <location>
        <begin position="71"/>
        <end position="265"/>
    </location>
</feature>
<protein>
    <submittedName>
        <fullName evidence="9">Carbohydrate ABC transporter permease</fullName>
    </submittedName>
</protein>
<dbReference type="PANTHER" id="PTHR32243:SF18">
    <property type="entry name" value="INNER MEMBRANE ABC TRANSPORTER PERMEASE PROTEIN YCJP"/>
    <property type="match status" value="1"/>
</dbReference>
<keyword evidence="10" id="KW-1185">Reference proteome</keyword>
<keyword evidence="6 7" id="KW-0472">Membrane</keyword>
<dbReference type="PROSITE" id="PS50928">
    <property type="entry name" value="ABC_TM1"/>
    <property type="match status" value="1"/>
</dbReference>
<organism evidence="9 10">
    <name type="scientific">Diplocloster agilis</name>
    <dbReference type="NCBI Taxonomy" id="2850323"/>
    <lineage>
        <taxon>Bacteria</taxon>
        <taxon>Bacillati</taxon>
        <taxon>Bacillota</taxon>
        <taxon>Clostridia</taxon>
        <taxon>Lachnospirales</taxon>
        <taxon>Lachnospiraceae</taxon>
        <taxon>Diplocloster</taxon>
    </lineage>
</organism>
<evidence type="ECO:0000256" key="2">
    <source>
        <dbReference type="ARBA" id="ARBA00022448"/>
    </source>
</evidence>
<feature type="transmembrane region" description="Helical" evidence="7">
    <location>
        <begin position="247"/>
        <end position="265"/>
    </location>
</feature>
<evidence type="ECO:0000313" key="9">
    <source>
        <dbReference type="EMBL" id="MBU9735045.1"/>
    </source>
</evidence>
<dbReference type="Gene3D" id="1.10.3720.10">
    <property type="entry name" value="MetI-like"/>
    <property type="match status" value="1"/>
</dbReference>
<dbReference type="PANTHER" id="PTHR32243">
    <property type="entry name" value="MALTOSE TRANSPORT SYSTEM PERMEASE-RELATED"/>
    <property type="match status" value="1"/>
</dbReference>
<name>A0A949NGT0_9FIRM</name>
<evidence type="ECO:0000313" key="10">
    <source>
        <dbReference type="Proteomes" id="UP000712157"/>
    </source>
</evidence>
<dbReference type="GO" id="GO:0005886">
    <property type="term" value="C:plasma membrane"/>
    <property type="evidence" value="ECO:0007669"/>
    <property type="project" value="UniProtKB-SubCell"/>
</dbReference>
<feature type="transmembrane region" description="Helical" evidence="7">
    <location>
        <begin position="106"/>
        <end position="127"/>
    </location>
</feature>
<evidence type="ECO:0000256" key="7">
    <source>
        <dbReference type="RuleBase" id="RU363032"/>
    </source>
</evidence>
<evidence type="ECO:0000256" key="6">
    <source>
        <dbReference type="ARBA" id="ARBA00023136"/>
    </source>
</evidence>
<keyword evidence="5 7" id="KW-1133">Transmembrane helix</keyword>
<evidence type="ECO:0000259" key="8">
    <source>
        <dbReference type="PROSITE" id="PS50928"/>
    </source>
</evidence>
<comment type="similarity">
    <text evidence="7">Belongs to the binding-protein-dependent transport system permease family.</text>
</comment>
<sequence>MNRKRVTKWLKILLLVFLLILIIFPIYWIFIASISPSESFLSVDLSWLIPKKITFKHYLDILSTRNYRIYYWNSLVISTITTVLTLVVSTMGGYSLGRLRFCGRNALSQMVLVTYLVPSILLLIPLFQFITKFHMQDSYLGLILSYMTFALPFCLWMLKGFFAGLPANMEDAALIDGTGVFGAFWRIILPLASPGLISAAMFTFLLCWNEYLFAMVFINNDSLRTIPVGVVSNFVTVTMGPSDWSRVMASAILASLPIYIIFIGLQKYFVAGLAAGSIKE</sequence>
<dbReference type="GO" id="GO:0055085">
    <property type="term" value="P:transmembrane transport"/>
    <property type="evidence" value="ECO:0007669"/>
    <property type="project" value="InterPro"/>
</dbReference>
<evidence type="ECO:0000256" key="4">
    <source>
        <dbReference type="ARBA" id="ARBA00022692"/>
    </source>
</evidence>
<feature type="transmembrane region" description="Helical" evidence="7">
    <location>
        <begin position="139"/>
        <end position="162"/>
    </location>
</feature>
<dbReference type="RefSeq" id="WP_238720263.1">
    <property type="nucleotide sequence ID" value="NZ_JAHQCW010000001.1"/>
</dbReference>
<evidence type="ECO:0000256" key="1">
    <source>
        <dbReference type="ARBA" id="ARBA00004651"/>
    </source>
</evidence>
<dbReference type="Proteomes" id="UP000712157">
    <property type="component" value="Unassembled WGS sequence"/>
</dbReference>
<dbReference type="CDD" id="cd06261">
    <property type="entry name" value="TM_PBP2"/>
    <property type="match status" value="1"/>
</dbReference>
<feature type="transmembrane region" description="Helical" evidence="7">
    <location>
        <begin position="183"/>
        <end position="206"/>
    </location>
</feature>
<feature type="transmembrane region" description="Helical" evidence="7">
    <location>
        <begin position="12"/>
        <end position="34"/>
    </location>
</feature>
<proteinExistence type="inferred from homology"/>
<accession>A0A949NGT0</accession>
<reference evidence="9" key="1">
    <citation type="submission" date="2021-06" db="EMBL/GenBank/DDBJ databases">
        <title>Description of novel taxa of the family Lachnospiraceae.</title>
        <authorList>
            <person name="Chaplin A.V."/>
            <person name="Sokolova S.R."/>
            <person name="Pikina A.P."/>
            <person name="Korzhanova M."/>
            <person name="Belova V."/>
            <person name="Korostin D."/>
            <person name="Efimov B.A."/>
        </authorList>
    </citation>
    <scope>NUCLEOTIDE SEQUENCE</scope>
    <source>
        <strain evidence="9">ASD5720</strain>
    </source>
</reference>
<dbReference type="InterPro" id="IPR050901">
    <property type="entry name" value="BP-dep_ABC_trans_perm"/>
</dbReference>
<keyword evidence="4 7" id="KW-0812">Transmembrane</keyword>
<dbReference type="EMBL" id="JAHQCW010000001">
    <property type="protein sequence ID" value="MBU9735045.1"/>
    <property type="molecule type" value="Genomic_DNA"/>
</dbReference>
<dbReference type="InterPro" id="IPR000515">
    <property type="entry name" value="MetI-like"/>
</dbReference>
<gene>
    <name evidence="9" type="ORF">KTH89_00755</name>
</gene>
<dbReference type="SUPFAM" id="SSF161098">
    <property type="entry name" value="MetI-like"/>
    <property type="match status" value="1"/>
</dbReference>
<dbReference type="Pfam" id="PF00528">
    <property type="entry name" value="BPD_transp_1"/>
    <property type="match status" value="1"/>
</dbReference>
<keyword evidence="3" id="KW-1003">Cell membrane</keyword>
<feature type="transmembrane region" description="Helical" evidence="7">
    <location>
        <begin position="69"/>
        <end position="94"/>
    </location>
</feature>
<evidence type="ECO:0000256" key="3">
    <source>
        <dbReference type="ARBA" id="ARBA00022475"/>
    </source>
</evidence>
<comment type="subcellular location">
    <subcellularLocation>
        <location evidence="1 7">Cell membrane</location>
        <topology evidence="1 7">Multi-pass membrane protein</topology>
    </subcellularLocation>
</comment>
<dbReference type="AlphaFoldDB" id="A0A949NGT0"/>
<evidence type="ECO:0000256" key="5">
    <source>
        <dbReference type="ARBA" id="ARBA00022989"/>
    </source>
</evidence>
<keyword evidence="2 7" id="KW-0813">Transport</keyword>
<comment type="caution">
    <text evidence="9">The sequence shown here is derived from an EMBL/GenBank/DDBJ whole genome shotgun (WGS) entry which is preliminary data.</text>
</comment>